<dbReference type="STRING" id="477184.KYC_18205"/>
<name>H0FAD9_9BURK</name>
<dbReference type="EMBL" id="AGUF01000057">
    <property type="protein sequence ID" value="EHK64770.1"/>
    <property type="molecule type" value="Genomic_DNA"/>
</dbReference>
<dbReference type="eggNOG" id="ENOG50323MC">
    <property type="taxonomic scope" value="Bacteria"/>
</dbReference>
<dbReference type="AlphaFoldDB" id="H0FAD9"/>
<dbReference type="Proteomes" id="UP000003113">
    <property type="component" value="Unassembled WGS sequence"/>
</dbReference>
<evidence type="ECO:0000313" key="2">
    <source>
        <dbReference type="Proteomes" id="UP000003113"/>
    </source>
</evidence>
<proteinExistence type="predicted"/>
<evidence type="ECO:0000313" key="1">
    <source>
        <dbReference type="EMBL" id="EHK64770.1"/>
    </source>
</evidence>
<comment type="caution">
    <text evidence="1">The sequence shown here is derived from an EMBL/GenBank/DDBJ whole genome shotgun (WGS) entry which is preliminary data.</text>
</comment>
<organism evidence="1 2">
    <name type="scientific">Achromobacter arsenitoxydans SY8</name>
    <dbReference type="NCBI Taxonomy" id="477184"/>
    <lineage>
        <taxon>Bacteria</taxon>
        <taxon>Pseudomonadati</taxon>
        <taxon>Pseudomonadota</taxon>
        <taxon>Betaproteobacteria</taxon>
        <taxon>Burkholderiales</taxon>
        <taxon>Alcaligenaceae</taxon>
        <taxon>Achromobacter</taxon>
    </lineage>
</organism>
<reference evidence="1 2" key="1">
    <citation type="journal article" date="2012" name="J. Bacteriol.">
        <title>Genome sequence of the highly efficient arsenite-oxidizing bacterium Achromobacter arsenitoxydans SY8.</title>
        <authorList>
            <person name="Li X."/>
            <person name="Hu Y."/>
            <person name="Gong J."/>
            <person name="Lin Y."/>
            <person name="Johnstone L."/>
            <person name="Rensing C."/>
            <person name="Wang G."/>
        </authorList>
    </citation>
    <scope>NUCLEOTIDE SEQUENCE [LARGE SCALE GENOMIC DNA]</scope>
    <source>
        <strain evidence="1 2">SY8</strain>
    </source>
</reference>
<sequence length="190" mass="20498">MAAAWRGGLIVDLKTIIQTAISPALALLPAKMDSAAGRIQLLTTGLQESLFLHRRQLVGKPPRPIGPAKSFWQGEQGGGLVHGVRVHPATRDLAARLYRARGVPADDAAIWDAIEFDDVLAGGLARLLLWSDPRPLPVRGDEEGAWALYIRTWRPGAYARGTPDERADLRAKWAVNYAAAMKEVGHAGAA</sequence>
<gene>
    <name evidence="1" type="ORF">KYC_18205</name>
</gene>
<protein>
    <submittedName>
        <fullName evidence="1">Uncharacterized protein</fullName>
    </submittedName>
</protein>
<accession>H0FAD9</accession>
<dbReference type="PATRIC" id="fig|477184.5.peg.3589"/>
<keyword evidence="2" id="KW-1185">Reference proteome</keyword>